<reference evidence="4" key="1">
    <citation type="submission" date="2024-05" db="EMBL/GenBank/DDBJ databases">
        <title>Campylobacter coli isolated from environmental waters in Slovenia.</title>
        <authorList>
            <person name="Zautner A.E."/>
            <person name="Bunk B."/>
            <person name="Riedel T."/>
            <person name="Sproeer C."/>
        </authorList>
    </citation>
    <scope>NUCLEOTIDE SEQUENCE</scope>
    <source>
        <strain evidence="4">CCS1377</strain>
    </source>
</reference>
<dbReference type="InterPro" id="IPR036770">
    <property type="entry name" value="Ankyrin_rpt-contain_sf"/>
</dbReference>
<sequence>MLRKILILCFFIVLLEAQDCNEILKYEKNTNPENFNQDLYYKVSTCKDSFKNQSFTQKLYQISNTIRGSNSACSGIYYLPNLKKFDFLLLKMALNPSLNSNLKDMLRLKKYFEYWAYQSIGNYRLYKEFWKEHESAKNALKLFYQNKNFDKNTSEKLSNQVLHEFLYWAVGDTKINKELSEFAKLIIKPESNVEAIESYIYQNNPSQAELSIALQIALLAQKDIKILTLFIKLGAKLNESYESAIFYALENYENTQFLITQGANVNQTNAFGKSPLFYAVEFNRKDIAQLLIENGANIHQKYINNNEKLALSNNTNFDTPYYITFCALEHTSKNLFMHAASYGDVEILKLLVAKGVKIFEIDDLGFNALDFALMANKKENVKYLKSLGLKENENLFYGGSLE</sequence>
<feature type="repeat" description="ANK" evidence="3">
    <location>
        <begin position="271"/>
        <end position="303"/>
    </location>
</feature>
<dbReference type="AlphaFoldDB" id="A0AAU7E6E6"/>
<dbReference type="RefSeq" id="WP_348518265.1">
    <property type="nucleotide sequence ID" value="NZ_CP155620.1"/>
</dbReference>
<dbReference type="SUPFAM" id="SSF48403">
    <property type="entry name" value="Ankyrin repeat"/>
    <property type="match status" value="1"/>
</dbReference>
<gene>
    <name evidence="4" type="ORF">AAH949_06330</name>
</gene>
<dbReference type="InterPro" id="IPR002110">
    <property type="entry name" value="Ankyrin_rpt"/>
</dbReference>
<evidence type="ECO:0000256" key="1">
    <source>
        <dbReference type="ARBA" id="ARBA00022737"/>
    </source>
</evidence>
<dbReference type="Pfam" id="PF12796">
    <property type="entry name" value="Ank_2"/>
    <property type="match status" value="2"/>
</dbReference>
<evidence type="ECO:0000256" key="2">
    <source>
        <dbReference type="ARBA" id="ARBA00023043"/>
    </source>
</evidence>
<dbReference type="PANTHER" id="PTHR24189">
    <property type="entry name" value="MYOTROPHIN"/>
    <property type="match status" value="1"/>
</dbReference>
<dbReference type="PROSITE" id="PS50088">
    <property type="entry name" value="ANK_REPEAT"/>
    <property type="match status" value="1"/>
</dbReference>
<organism evidence="4">
    <name type="scientific">Campylobacter sp. CCS1377</name>
    <dbReference type="NCBI Taxonomy" id="3158229"/>
    <lineage>
        <taxon>Bacteria</taxon>
        <taxon>Pseudomonadati</taxon>
        <taxon>Campylobacterota</taxon>
        <taxon>Epsilonproteobacteria</taxon>
        <taxon>Campylobacterales</taxon>
        <taxon>Campylobacteraceae</taxon>
        <taxon>Campylobacter</taxon>
    </lineage>
</organism>
<dbReference type="EMBL" id="CP155620">
    <property type="protein sequence ID" value="XBJ28714.1"/>
    <property type="molecule type" value="Genomic_DNA"/>
</dbReference>
<dbReference type="Gene3D" id="1.25.40.20">
    <property type="entry name" value="Ankyrin repeat-containing domain"/>
    <property type="match status" value="2"/>
</dbReference>
<dbReference type="InterPro" id="IPR050745">
    <property type="entry name" value="Multifunctional_regulatory"/>
</dbReference>
<evidence type="ECO:0000256" key="3">
    <source>
        <dbReference type="PROSITE-ProRule" id="PRU00023"/>
    </source>
</evidence>
<evidence type="ECO:0000313" key="4">
    <source>
        <dbReference type="EMBL" id="XBJ28714.1"/>
    </source>
</evidence>
<dbReference type="PROSITE" id="PS50297">
    <property type="entry name" value="ANK_REP_REGION"/>
    <property type="match status" value="1"/>
</dbReference>
<accession>A0AAU7E6E6</accession>
<name>A0AAU7E6E6_9BACT</name>
<keyword evidence="2 3" id="KW-0040">ANK repeat</keyword>
<proteinExistence type="predicted"/>
<dbReference type="PANTHER" id="PTHR24189:SF50">
    <property type="entry name" value="ANKYRIN REPEAT AND SOCS BOX PROTEIN 2"/>
    <property type="match status" value="1"/>
</dbReference>
<keyword evidence="1" id="KW-0677">Repeat</keyword>
<protein>
    <submittedName>
        <fullName evidence="4">Ankyrin repeat domain-containing protein</fullName>
    </submittedName>
</protein>
<dbReference type="SMART" id="SM00248">
    <property type="entry name" value="ANK"/>
    <property type="match status" value="5"/>
</dbReference>